<dbReference type="Proteomes" id="UP000001861">
    <property type="component" value="Unassembled WGS sequence"/>
</dbReference>
<dbReference type="eggNOG" id="ENOG502SR13">
    <property type="taxonomic scope" value="Eukaryota"/>
</dbReference>
<proteinExistence type="predicted"/>
<organism evidence="2 3">
    <name type="scientific">Coprinopsis cinerea (strain Okayama-7 / 130 / ATCC MYA-4618 / FGSC 9003)</name>
    <name type="common">Inky cap fungus</name>
    <name type="synonym">Hormographiella aspergillata</name>
    <dbReference type="NCBI Taxonomy" id="240176"/>
    <lineage>
        <taxon>Eukaryota</taxon>
        <taxon>Fungi</taxon>
        <taxon>Dikarya</taxon>
        <taxon>Basidiomycota</taxon>
        <taxon>Agaricomycotina</taxon>
        <taxon>Agaricomycetes</taxon>
        <taxon>Agaricomycetidae</taxon>
        <taxon>Agaricales</taxon>
        <taxon>Agaricineae</taxon>
        <taxon>Psathyrellaceae</taxon>
        <taxon>Coprinopsis</taxon>
    </lineage>
</organism>
<name>A8PBG7_COPC7</name>
<evidence type="ECO:0000256" key="1">
    <source>
        <dbReference type="SAM" id="SignalP"/>
    </source>
</evidence>
<dbReference type="KEGG" id="cci:CC1G_02642"/>
<evidence type="ECO:0000313" key="2">
    <source>
        <dbReference type="EMBL" id="EAU81626.2"/>
    </source>
</evidence>
<dbReference type="AlphaFoldDB" id="A8PBG7"/>
<accession>A8PBG7</accession>
<sequence>MISKIFTLFTALSIALCATQAAPTNHEQPGMLISPALFDAQTAPAHELPIHKAPVHELPIHKAPIHIPVHKAPGEIVVPKHLTFDRWGGFDSLKGFDNFYGIDNFDGHRFNQVLIKPKHELVCRVQRVEIVQQRLLVLQELAKRIITEKVCEVEAQTILFEQFHGGLRSFERDLLRLPGAHEVGYDEKIVGHFPKFFNEDGSLNDDDWGFTGHELGRHTVIVGGHNWDDSRSFRTVRDAWHNARNAWARFW</sequence>
<dbReference type="RefSeq" id="XP_001840179.2">
    <property type="nucleotide sequence ID" value="XM_001840127.2"/>
</dbReference>
<comment type="caution">
    <text evidence="2">The sequence shown here is derived from an EMBL/GenBank/DDBJ whole genome shotgun (WGS) entry which is preliminary data.</text>
</comment>
<evidence type="ECO:0000313" key="3">
    <source>
        <dbReference type="Proteomes" id="UP000001861"/>
    </source>
</evidence>
<feature type="chain" id="PRO_5002724739" evidence="1">
    <location>
        <begin position="22"/>
        <end position="251"/>
    </location>
</feature>
<dbReference type="OrthoDB" id="3236720at2759"/>
<feature type="signal peptide" evidence="1">
    <location>
        <begin position="1"/>
        <end position="21"/>
    </location>
</feature>
<dbReference type="VEuPathDB" id="FungiDB:CC1G_02642"/>
<dbReference type="GeneID" id="6016811"/>
<reference evidence="2 3" key="1">
    <citation type="journal article" date="2010" name="Proc. Natl. Acad. Sci. U.S.A.">
        <title>Insights into evolution of multicellular fungi from the assembled chromosomes of the mushroom Coprinopsis cinerea (Coprinus cinereus).</title>
        <authorList>
            <person name="Stajich J.E."/>
            <person name="Wilke S.K."/>
            <person name="Ahren D."/>
            <person name="Au C.H."/>
            <person name="Birren B.W."/>
            <person name="Borodovsky M."/>
            <person name="Burns C."/>
            <person name="Canback B."/>
            <person name="Casselton L.A."/>
            <person name="Cheng C.K."/>
            <person name="Deng J."/>
            <person name="Dietrich F.S."/>
            <person name="Fargo D.C."/>
            <person name="Farman M.L."/>
            <person name="Gathman A.C."/>
            <person name="Goldberg J."/>
            <person name="Guigo R."/>
            <person name="Hoegger P.J."/>
            <person name="Hooker J.B."/>
            <person name="Huggins A."/>
            <person name="James T.Y."/>
            <person name="Kamada T."/>
            <person name="Kilaru S."/>
            <person name="Kodira C."/>
            <person name="Kues U."/>
            <person name="Kupfer D."/>
            <person name="Kwan H.S."/>
            <person name="Lomsadze A."/>
            <person name="Li W."/>
            <person name="Lilly W.W."/>
            <person name="Ma L.J."/>
            <person name="Mackey A.J."/>
            <person name="Manning G."/>
            <person name="Martin F."/>
            <person name="Muraguchi H."/>
            <person name="Natvig D.O."/>
            <person name="Palmerini H."/>
            <person name="Ramesh M.A."/>
            <person name="Rehmeyer C.J."/>
            <person name="Roe B.A."/>
            <person name="Shenoy N."/>
            <person name="Stanke M."/>
            <person name="Ter-Hovhannisyan V."/>
            <person name="Tunlid A."/>
            <person name="Velagapudi R."/>
            <person name="Vision T.J."/>
            <person name="Zeng Q."/>
            <person name="Zolan M.E."/>
            <person name="Pukkila P.J."/>
        </authorList>
    </citation>
    <scope>NUCLEOTIDE SEQUENCE [LARGE SCALE GENOMIC DNA]</scope>
    <source>
        <strain evidence="3">Okayama-7 / 130 / ATCC MYA-4618 / FGSC 9003</strain>
    </source>
</reference>
<dbReference type="HOGENOM" id="CLU_094663_0_0_1"/>
<dbReference type="EMBL" id="AACS02000004">
    <property type="protein sequence ID" value="EAU81626.2"/>
    <property type="molecule type" value="Genomic_DNA"/>
</dbReference>
<dbReference type="OMA" id="ITETICE"/>
<gene>
    <name evidence="2" type="ORF">CC1G_02642</name>
</gene>
<keyword evidence="3" id="KW-1185">Reference proteome</keyword>
<keyword evidence="1" id="KW-0732">Signal</keyword>
<protein>
    <submittedName>
        <fullName evidence="2">Uncharacterized protein</fullName>
    </submittedName>
</protein>
<dbReference type="InParanoid" id="A8PBG7"/>